<evidence type="ECO:0000256" key="1">
    <source>
        <dbReference type="SAM" id="MobiDB-lite"/>
    </source>
</evidence>
<protein>
    <submittedName>
        <fullName evidence="2">Uncharacterized protein</fullName>
    </submittedName>
</protein>
<sequence>MDPEEETNGWTQGPPRPERTDTIAELDGDDIMEMYANLKGLKMVITEAQREVEALQQRIEDFKASGHPGANPYFRGLPKGRVLPDPPMPEPGSALARGLAEARARVDRTLIGRGLRYLEKVLTVERLLRRET</sequence>
<comment type="caution">
    <text evidence="2">The sequence shown here is derived from an EMBL/GenBank/DDBJ whole genome shotgun (WGS) entry which is preliminary data.</text>
</comment>
<evidence type="ECO:0000313" key="2">
    <source>
        <dbReference type="EMBL" id="KAJ4135212.1"/>
    </source>
</evidence>
<feature type="region of interest" description="Disordered" evidence="1">
    <location>
        <begin position="63"/>
        <end position="94"/>
    </location>
</feature>
<dbReference type="EMBL" id="JAOQBH010000006">
    <property type="protein sequence ID" value="KAJ4135212.1"/>
    <property type="molecule type" value="Genomic_DNA"/>
</dbReference>
<proteinExistence type="predicted"/>
<keyword evidence="3" id="KW-1185">Reference proteome</keyword>
<gene>
    <name evidence="2" type="ORF">NW768_004833</name>
</gene>
<feature type="region of interest" description="Disordered" evidence="1">
    <location>
        <begin position="1"/>
        <end position="22"/>
    </location>
</feature>
<organism evidence="2 3">
    <name type="scientific">Fusarium equiseti</name>
    <name type="common">Fusarium scirpi</name>
    <dbReference type="NCBI Taxonomy" id="61235"/>
    <lineage>
        <taxon>Eukaryota</taxon>
        <taxon>Fungi</taxon>
        <taxon>Dikarya</taxon>
        <taxon>Ascomycota</taxon>
        <taxon>Pezizomycotina</taxon>
        <taxon>Sordariomycetes</taxon>
        <taxon>Hypocreomycetidae</taxon>
        <taxon>Hypocreales</taxon>
        <taxon>Nectriaceae</taxon>
        <taxon>Fusarium</taxon>
        <taxon>Fusarium incarnatum-equiseti species complex</taxon>
    </lineage>
</organism>
<dbReference type="Proteomes" id="UP001152024">
    <property type="component" value="Unassembled WGS sequence"/>
</dbReference>
<name>A0ABQ8RHE4_FUSEQ</name>
<accession>A0ABQ8RHE4</accession>
<reference evidence="2" key="1">
    <citation type="submission" date="2022-09" db="EMBL/GenBank/DDBJ databases">
        <title>Fusarium specimens isolated from Avocado Roots.</title>
        <authorList>
            <person name="Stajich J."/>
            <person name="Roper C."/>
            <person name="Heimlech-Rivalta G."/>
        </authorList>
    </citation>
    <scope>NUCLEOTIDE SEQUENCE</scope>
    <source>
        <strain evidence="2">CF00095</strain>
    </source>
</reference>
<evidence type="ECO:0000313" key="3">
    <source>
        <dbReference type="Proteomes" id="UP001152024"/>
    </source>
</evidence>